<evidence type="ECO:0000256" key="5">
    <source>
        <dbReference type="ARBA" id="ARBA00023136"/>
    </source>
</evidence>
<feature type="transmembrane region" description="Helical" evidence="6">
    <location>
        <begin position="194"/>
        <end position="216"/>
    </location>
</feature>
<feature type="transmembrane region" description="Helical" evidence="6">
    <location>
        <begin position="162"/>
        <end position="182"/>
    </location>
</feature>
<dbReference type="PANTHER" id="PTHR22911:SF6">
    <property type="entry name" value="SOLUTE CARRIER FAMILY 35 MEMBER G1"/>
    <property type="match status" value="1"/>
</dbReference>
<keyword evidence="3 6" id="KW-0812">Transmembrane</keyword>
<feature type="transmembrane region" description="Helical" evidence="6">
    <location>
        <begin position="113"/>
        <end position="131"/>
    </location>
</feature>
<feature type="transmembrane region" description="Helical" evidence="6">
    <location>
        <begin position="17"/>
        <end position="36"/>
    </location>
</feature>
<feature type="domain" description="EamA" evidence="7">
    <location>
        <begin position="164"/>
        <end position="293"/>
    </location>
</feature>
<gene>
    <name evidence="8" type="ORF">Q8A70_04070</name>
</gene>
<name>A0ABU0YI12_9PROT</name>
<reference evidence="9" key="1">
    <citation type="submission" date="2023-08" db="EMBL/GenBank/DDBJ databases">
        <title>Rhodospirillaceae gen. nov., a novel taxon isolated from the Yangtze River Yuezi River estuary sludge.</title>
        <authorList>
            <person name="Ruan L."/>
        </authorList>
    </citation>
    <scope>NUCLEOTIDE SEQUENCE [LARGE SCALE GENOMIC DNA]</scope>
    <source>
        <strain evidence="9">R-7</strain>
    </source>
</reference>
<dbReference type="Proteomes" id="UP001230156">
    <property type="component" value="Unassembled WGS sequence"/>
</dbReference>
<feature type="transmembrane region" description="Helical" evidence="6">
    <location>
        <begin position="90"/>
        <end position="107"/>
    </location>
</feature>
<dbReference type="PANTHER" id="PTHR22911">
    <property type="entry name" value="ACYL-MALONYL CONDENSING ENZYME-RELATED"/>
    <property type="match status" value="1"/>
</dbReference>
<dbReference type="RefSeq" id="WP_379954226.1">
    <property type="nucleotide sequence ID" value="NZ_JAUYVI010000001.1"/>
</dbReference>
<sequence length="310" mass="33462">MPHGTTPESRSHKATPVGGVLTGIVLATTSFAVFALHDAGIKWLVADYSPWQVLFVRSVVILALCLIIGRRRTLIQTARSPIRNALFARAIGLLLAWLCFYTAARSLQLAELMTIYFASPLLVAVLAVPILRETVTRLRWISILIGFAGVLIACRPGDLSHAGAIGLALLAAVLWAGSMILIRQIATREPTLVQMLTSSAGFVVMTGATMAFKWVTPGLLDASLMIGIGLLGGFAQYLLIEAIRRAPASVVSPLEFSALVWSFLLGYLIWADVPGLHVFGGAVLIMVSGFFIVLEEWRKARIARAEMPAE</sequence>
<keyword evidence="5 6" id="KW-0472">Membrane</keyword>
<evidence type="ECO:0000256" key="4">
    <source>
        <dbReference type="ARBA" id="ARBA00022989"/>
    </source>
</evidence>
<feature type="transmembrane region" description="Helical" evidence="6">
    <location>
        <begin position="48"/>
        <end position="69"/>
    </location>
</feature>
<dbReference type="SUPFAM" id="SSF103481">
    <property type="entry name" value="Multidrug resistance efflux transporter EmrE"/>
    <property type="match status" value="2"/>
</dbReference>
<proteinExistence type="inferred from homology"/>
<protein>
    <submittedName>
        <fullName evidence="8">DMT family transporter</fullName>
    </submittedName>
</protein>
<feature type="transmembrane region" description="Helical" evidence="6">
    <location>
        <begin position="276"/>
        <end position="294"/>
    </location>
</feature>
<feature type="transmembrane region" description="Helical" evidence="6">
    <location>
        <begin position="252"/>
        <end position="270"/>
    </location>
</feature>
<dbReference type="InterPro" id="IPR000620">
    <property type="entry name" value="EamA_dom"/>
</dbReference>
<feature type="transmembrane region" description="Helical" evidence="6">
    <location>
        <begin position="138"/>
        <end position="156"/>
    </location>
</feature>
<evidence type="ECO:0000313" key="9">
    <source>
        <dbReference type="Proteomes" id="UP001230156"/>
    </source>
</evidence>
<comment type="caution">
    <text evidence="8">The sequence shown here is derived from an EMBL/GenBank/DDBJ whole genome shotgun (WGS) entry which is preliminary data.</text>
</comment>
<dbReference type="InterPro" id="IPR037185">
    <property type="entry name" value="EmrE-like"/>
</dbReference>
<evidence type="ECO:0000313" key="8">
    <source>
        <dbReference type="EMBL" id="MDQ7246825.1"/>
    </source>
</evidence>
<keyword evidence="4 6" id="KW-1133">Transmembrane helix</keyword>
<feature type="transmembrane region" description="Helical" evidence="6">
    <location>
        <begin position="222"/>
        <end position="240"/>
    </location>
</feature>
<feature type="domain" description="EamA" evidence="7">
    <location>
        <begin position="22"/>
        <end position="152"/>
    </location>
</feature>
<dbReference type="Pfam" id="PF00892">
    <property type="entry name" value="EamA"/>
    <property type="match status" value="2"/>
</dbReference>
<dbReference type="EMBL" id="JAUYVI010000001">
    <property type="protein sequence ID" value="MDQ7246825.1"/>
    <property type="molecule type" value="Genomic_DNA"/>
</dbReference>
<evidence type="ECO:0000256" key="6">
    <source>
        <dbReference type="SAM" id="Phobius"/>
    </source>
</evidence>
<comment type="subcellular location">
    <subcellularLocation>
        <location evidence="1">Membrane</location>
        <topology evidence="1">Multi-pass membrane protein</topology>
    </subcellularLocation>
</comment>
<evidence type="ECO:0000259" key="7">
    <source>
        <dbReference type="Pfam" id="PF00892"/>
    </source>
</evidence>
<evidence type="ECO:0000256" key="3">
    <source>
        <dbReference type="ARBA" id="ARBA00022692"/>
    </source>
</evidence>
<organism evidence="8 9">
    <name type="scientific">Dongia sedimenti</name>
    <dbReference type="NCBI Taxonomy" id="3064282"/>
    <lineage>
        <taxon>Bacteria</taxon>
        <taxon>Pseudomonadati</taxon>
        <taxon>Pseudomonadota</taxon>
        <taxon>Alphaproteobacteria</taxon>
        <taxon>Rhodospirillales</taxon>
        <taxon>Dongiaceae</taxon>
        <taxon>Dongia</taxon>
    </lineage>
</organism>
<comment type="similarity">
    <text evidence="2">Belongs to the drug/metabolite transporter (DMT) superfamily. 10 TMS drug/metabolite exporter (DME) (TC 2.A.7.3) family.</text>
</comment>
<evidence type="ECO:0000256" key="1">
    <source>
        <dbReference type="ARBA" id="ARBA00004141"/>
    </source>
</evidence>
<keyword evidence="9" id="KW-1185">Reference proteome</keyword>
<evidence type="ECO:0000256" key="2">
    <source>
        <dbReference type="ARBA" id="ARBA00009853"/>
    </source>
</evidence>
<accession>A0ABU0YI12</accession>